<evidence type="ECO:0000259" key="2">
    <source>
        <dbReference type="Pfam" id="PF04235"/>
    </source>
</evidence>
<reference evidence="3 4" key="1">
    <citation type="submission" date="2024-03" db="EMBL/GenBank/DDBJ databases">
        <title>Bacilli Hybrid Assemblies.</title>
        <authorList>
            <person name="Kovac J."/>
        </authorList>
    </citation>
    <scope>NUCLEOTIDE SEQUENCE [LARGE SCALE GENOMIC DNA]</scope>
    <source>
        <strain evidence="3 4">FSL R7-0666</strain>
    </source>
</reference>
<feature type="domain" description="DUF418" evidence="2">
    <location>
        <begin position="239"/>
        <end position="393"/>
    </location>
</feature>
<dbReference type="InterPro" id="IPR007349">
    <property type="entry name" value="DUF418"/>
</dbReference>
<feature type="transmembrane region" description="Helical" evidence="1">
    <location>
        <begin position="215"/>
        <end position="236"/>
    </location>
</feature>
<keyword evidence="1" id="KW-1133">Transmembrane helix</keyword>
<feature type="transmembrane region" description="Helical" evidence="1">
    <location>
        <begin position="101"/>
        <end position="118"/>
    </location>
</feature>
<dbReference type="InterPro" id="IPR052529">
    <property type="entry name" value="Bact_Transport_Assoc"/>
</dbReference>
<feature type="transmembrane region" description="Helical" evidence="1">
    <location>
        <begin position="351"/>
        <end position="370"/>
    </location>
</feature>
<dbReference type="EMBL" id="JBCITK010000001">
    <property type="protein sequence ID" value="MEN0642863.1"/>
    <property type="molecule type" value="Genomic_DNA"/>
</dbReference>
<dbReference type="Proteomes" id="UP001418796">
    <property type="component" value="Unassembled WGS sequence"/>
</dbReference>
<keyword evidence="4" id="KW-1185">Reference proteome</keyword>
<proteinExistence type="predicted"/>
<feature type="transmembrane region" description="Helical" evidence="1">
    <location>
        <begin position="61"/>
        <end position="81"/>
    </location>
</feature>
<gene>
    <name evidence="3" type="ORF">MKY91_06865</name>
</gene>
<dbReference type="PANTHER" id="PTHR30590:SF2">
    <property type="entry name" value="INNER MEMBRANE PROTEIN"/>
    <property type="match status" value="1"/>
</dbReference>
<feature type="transmembrane region" description="Helical" evidence="1">
    <location>
        <begin position="287"/>
        <end position="306"/>
    </location>
</feature>
<evidence type="ECO:0000313" key="4">
    <source>
        <dbReference type="Proteomes" id="UP001418796"/>
    </source>
</evidence>
<dbReference type="PANTHER" id="PTHR30590">
    <property type="entry name" value="INNER MEMBRANE PROTEIN"/>
    <property type="match status" value="1"/>
</dbReference>
<keyword evidence="1" id="KW-0472">Membrane</keyword>
<evidence type="ECO:0000256" key="1">
    <source>
        <dbReference type="SAM" id="Phobius"/>
    </source>
</evidence>
<organism evidence="3 4">
    <name type="scientific">Alkalicoccobacillus gibsonii</name>
    <dbReference type="NCBI Taxonomy" id="79881"/>
    <lineage>
        <taxon>Bacteria</taxon>
        <taxon>Bacillati</taxon>
        <taxon>Bacillota</taxon>
        <taxon>Bacilli</taxon>
        <taxon>Bacillales</taxon>
        <taxon>Bacillaceae</taxon>
        <taxon>Alkalicoccobacillus</taxon>
    </lineage>
</organism>
<feature type="transmembrane region" description="Helical" evidence="1">
    <location>
        <begin position="20"/>
        <end position="41"/>
    </location>
</feature>
<protein>
    <submittedName>
        <fullName evidence="3">DUF418 domain-containing protein</fullName>
    </submittedName>
</protein>
<keyword evidence="1" id="KW-0812">Transmembrane</keyword>
<feature type="transmembrane region" description="Helical" evidence="1">
    <location>
        <begin position="326"/>
        <end position="345"/>
    </location>
</feature>
<name>A0ABU9VG31_9BACI</name>
<accession>A0ABU9VG31</accession>
<feature type="transmembrane region" description="Helical" evidence="1">
    <location>
        <begin position="146"/>
        <end position="164"/>
    </location>
</feature>
<dbReference type="RefSeq" id="WP_343129894.1">
    <property type="nucleotide sequence ID" value="NZ_JBCITK010000001.1"/>
</dbReference>
<sequence length="400" mass="45092">MSQRSNPTLEGDRIITLDMLRGFALLGIILANSFHFQYGLLYETSLFNQYPNGGIDRFAESAILIFVQASFYPLFSFLFGYGMALQKQRFLDRGQSFNAVFWRRTLILGIVGYLHGVYLWNGDILLAYAWTSVLLFFFLMMPARGLVITGLILVGLMGSCAAVPESFYEFAEQGMSQESDPTYQFNKDEISVLSEGTYGETVEFRQTADPLGLGVFGNIFMTVNAIFGVLGLFLLGAYVMRKGWISDPLNHKGKWKIMMWIGLAVGLLSKTPITFNKDSNQLEALQAFIGGPFLTMFFISAFILAATTDRGRKMLQPLSYAGRMAFTNYLFQSLIMTTIFYHYGFGLFNSVGVFVGALIAIAVFIVQLILSKVWLTFFRMGPLEWLWRAGTYLQLPKLKK</sequence>
<comment type="caution">
    <text evidence="3">The sequence shown here is derived from an EMBL/GenBank/DDBJ whole genome shotgun (WGS) entry which is preliminary data.</text>
</comment>
<evidence type="ECO:0000313" key="3">
    <source>
        <dbReference type="EMBL" id="MEN0642863.1"/>
    </source>
</evidence>
<feature type="transmembrane region" description="Helical" evidence="1">
    <location>
        <begin position="257"/>
        <end position="275"/>
    </location>
</feature>
<dbReference type="Pfam" id="PF04235">
    <property type="entry name" value="DUF418"/>
    <property type="match status" value="1"/>
</dbReference>